<dbReference type="GO" id="GO:0008654">
    <property type="term" value="P:phospholipid biosynthetic process"/>
    <property type="evidence" value="ECO:0007669"/>
    <property type="project" value="InterPro"/>
</dbReference>
<dbReference type="EMBL" id="DROD01000752">
    <property type="protein sequence ID" value="HHJ53895.1"/>
    <property type="molecule type" value="Genomic_DNA"/>
</dbReference>
<dbReference type="PANTHER" id="PTHR12358:SF54">
    <property type="entry name" value="SPHINGOSINE KINASE RELATED PROTEIN"/>
    <property type="match status" value="1"/>
</dbReference>
<dbReference type="Pfam" id="PF19279">
    <property type="entry name" value="YegS_C"/>
    <property type="match status" value="1"/>
</dbReference>
<dbReference type="InterPro" id="IPR045540">
    <property type="entry name" value="YegS/DAGK_C"/>
</dbReference>
<comment type="caution">
    <text evidence="6">The sequence shown here is derived from an EMBL/GenBank/DDBJ whole genome shotgun (WGS) entry which is preliminary data.</text>
</comment>
<dbReference type="InterPro" id="IPR050187">
    <property type="entry name" value="Lipid_Phosphate_FormReg"/>
</dbReference>
<dbReference type="InterPro" id="IPR017438">
    <property type="entry name" value="ATP-NAD_kinase_N"/>
</dbReference>
<dbReference type="Pfam" id="PF00781">
    <property type="entry name" value="DAGK_cat"/>
    <property type="match status" value="1"/>
</dbReference>
<dbReference type="PROSITE" id="PS50146">
    <property type="entry name" value="DAGK"/>
    <property type="match status" value="1"/>
</dbReference>
<dbReference type="InterPro" id="IPR005218">
    <property type="entry name" value="Diacylglycerol/lipid_kinase"/>
</dbReference>
<evidence type="ECO:0000256" key="1">
    <source>
        <dbReference type="ARBA" id="ARBA00022679"/>
    </source>
</evidence>
<dbReference type="Gene3D" id="3.40.50.10330">
    <property type="entry name" value="Probable inorganic polyphosphate/atp-NAD kinase, domain 1"/>
    <property type="match status" value="1"/>
</dbReference>
<dbReference type="SUPFAM" id="SSF111331">
    <property type="entry name" value="NAD kinase/diacylglycerol kinase-like"/>
    <property type="match status" value="1"/>
</dbReference>
<organism evidence="6">
    <name type="scientific">Caldithrix abyssi</name>
    <dbReference type="NCBI Taxonomy" id="187145"/>
    <lineage>
        <taxon>Bacteria</taxon>
        <taxon>Pseudomonadati</taxon>
        <taxon>Calditrichota</taxon>
        <taxon>Calditrichia</taxon>
        <taxon>Calditrichales</taxon>
        <taxon>Calditrichaceae</taxon>
        <taxon>Caldithrix</taxon>
    </lineage>
</organism>
<dbReference type="InterPro" id="IPR001206">
    <property type="entry name" value="Diacylglycerol_kinase_cat_dom"/>
</dbReference>
<gene>
    <name evidence="6" type="ORF">ENJ89_11920</name>
</gene>
<dbReference type="PANTHER" id="PTHR12358">
    <property type="entry name" value="SPHINGOSINE KINASE"/>
    <property type="match status" value="1"/>
</dbReference>
<feature type="domain" description="DAGKc" evidence="5">
    <location>
        <begin position="1"/>
        <end position="133"/>
    </location>
</feature>
<keyword evidence="3 6" id="KW-0418">Kinase</keyword>
<sequence>MRLLFVFNPNAAFGRAKENLPEILQAFEQNGISVVLKKTEAPGHAKEIAAQTDLSQYDGIVAGGGDGTLFEVVNGYYLNPQRGTIPMGVVPVGTGNAFARELDLLATEWQKAVEIIARKQIKKIDVGHFVTGEEKYYFVNILGLGFVSDVSKTAQKYKRFGNSAYTFGVFEELIFLKTHRLEMILDDQTIERENIFVEISNTRYTGTSFLMAPEAKIDDGMLDITLLNKKSRFGILKIFPTIFNGSHVQQPGVETFKARSIKIKTDRPKVLTPDGEILGSTPIEVTCRKQDLPFFWL</sequence>
<evidence type="ECO:0000256" key="4">
    <source>
        <dbReference type="ARBA" id="ARBA00022840"/>
    </source>
</evidence>
<dbReference type="SMART" id="SM00046">
    <property type="entry name" value="DAGKc"/>
    <property type="match status" value="1"/>
</dbReference>
<protein>
    <submittedName>
        <fullName evidence="6">Diacylglycerol kinase family lipid kinase</fullName>
    </submittedName>
</protein>
<dbReference type="Gene3D" id="2.60.200.40">
    <property type="match status" value="1"/>
</dbReference>
<accession>A0A7V5UG04</accession>
<dbReference type="InterPro" id="IPR016064">
    <property type="entry name" value="NAD/diacylglycerol_kinase_sf"/>
</dbReference>
<proteinExistence type="predicted"/>
<keyword evidence="1" id="KW-0808">Transferase</keyword>
<dbReference type="GO" id="GO:0005524">
    <property type="term" value="F:ATP binding"/>
    <property type="evidence" value="ECO:0007669"/>
    <property type="project" value="UniProtKB-KW"/>
</dbReference>
<evidence type="ECO:0000256" key="2">
    <source>
        <dbReference type="ARBA" id="ARBA00022741"/>
    </source>
</evidence>
<dbReference type="GO" id="GO:0016301">
    <property type="term" value="F:kinase activity"/>
    <property type="evidence" value="ECO:0007669"/>
    <property type="project" value="UniProtKB-KW"/>
</dbReference>
<dbReference type="Proteomes" id="UP000886124">
    <property type="component" value="Unassembled WGS sequence"/>
</dbReference>
<evidence type="ECO:0000259" key="5">
    <source>
        <dbReference type="PROSITE" id="PS50146"/>
    </source>
</evidence>
<name>A0A7V5UG04_CALAY</name>
<reference evidence="6" key="1">
    <citation type="journal article" date="2020" name="mSystems">
        <title>Genome- and Community-Level Interaction Insights into Carbon Utilization and Element Cycling Functions of Hydrothermarchaeota in Hydrothermal Sediment.</title>
        <authorList>
            <person name="Zhou Z."/>
            <person name="Liu Y."/>
            <person name="Xu W."/>
            <person name="Pan J."/>
            <person name="Luo Z.H."/>
            <person name="Li M."/>
        </authorList>
    </citation>
    <scope>NUCLEOTIDE SEQUENCE [LARGE SCALE GENOMIC DNA]</scope>
    <source>
        <strain evidence="6">HyVt-527</strain>
    </source>
</reference>
<dbReference type="AlphaFoldDB" id="A0A7V5UG04"/>
<dbReference type="NCBIfam" id="TIGR00147">
    <property type="entry name" value="YegS/Rv2252/BmrU family lipid kinase"/>
    <property type="match status" value="1"/>
</dbReference>
<evidence type="ECO:0000256" key="3">
    <source>
        <dbReference type="ARBA" id="ARBA00022777"/>
    </source>
</evidence>
<keyword evidence="2" id="KW-0547">Nucleotide-binding</keyword>
<keyword evidence="4" id="KW-0067">ATP-binding</keyword>
<evidence type="ECO:0000313" key="6">
    <source>
        <dbReference type="EMBL" id="HHJ53895.1"/>
    </source>
</evidence>